<dbReference type="InterPro" id="IPR014942">
    <property type="entry name" value="AbiEii"/>
</dbReference>
<name>A0A2Y9BLL8_9MICO</name>
<feature type="region of interest" description="Disordered" evidence="1">
    <location>
        <begin position="160"/>
        <end position="196"/>
    </location>
</feature>
<dbReference type="Proteomes" id="UP000250028">
    <property type="component" value="Unassembled WGS sequence"/>
</dbReference>
<dbReference type="Pfam" id="PF08843">
    <property type="entry name" value="AbiEii"/>
    <property type="match status" value="1"/>
</dbReference>
<dbReference type="OrthoDB" id="3212051at2"/>
<protein>
    <recommendedName>
        <fullName evidence="4">Nucleotidyl transferase AbiEii toxin, Type IV TA system</fullName>
    </recommendedName>
</protein>
<dbReference type="SUPFAM" id="SSF81301">
    <property type="entry name" value="Nucleotidyltransferase"/>
    <property type="match status" value="1"/>
</dbReference>
<dbReference type="Gene3D" id="3.30.460.40">
    <property type="match status" value="1"/>
</dbReference>
<evidence type="ECO:0000256" key="1">
    <source>
        <dbReference type="SAM" id="MobiDB-lite"/>
    </source>
</evidence>
<dbReference type="EMBL" id="UESZ01000002">
    <property type="protein sequence ID" value="SSA59027.1"/>
    <property type="molecule type" value="Genomic_DNA"/>
</dbReference>
<evidence type="ECO:0000313" key="3">
    <source>
        <dbReference type="Proteomes" id="UP000250028"/>
    </source>
</evidence>
<keyword evidence="3" id="KW-1185">Reference proteome</keyword>
<dbReference type="AlphaFoldDB" id="A0A2Y9BLL8"/>
<reference evidence="3" key="1">
    <citation type="submission" date="2016-10" db="EMBL/GenBank/DDBJ databases">
        <authorList>
            <person name="Varghese N."/>
            <person name="Submissions S."/>
        </authorList>
    </citation>
    <scope>NUCLEOTIDE SEQUENCE [LARGE SCALE GENOMIC DNA]</scope>
    <source>
        <strain evidence="3">DSM 22951</strain>
    </source>
</reference>
<evidence type="ECO:0000313" key="2">
    <source>
        <dbReference type="EMBL" id="SSA59027.1"/>
    </source>
</evidence>
<gene>
    <name evidence="2" type="ORF">SAMN04489750_3832</name>
</gene>
<proteinExistence type="predicted"/>
<dbReference type="InterPro" id="IPR043519">
    <property type="entry name" value="NT_sf"/>
</dbReference>
<evidence type="ECO:0008006" key="4">
    <source>
        <dbReference type="Google" id="ProtNLM"/>
    </source>
</evidence>
<accession>A0A2Y9BLL8</accession>
<sequence length="196" mass="21038">MTEGTFDPGPMLEVLNRHHVHYVVIGGYAAQIHGSSRPTTDLDVTPGMDDDNLSRLADALRDLDAHIRVPGIDEGLPWSTDATALAGLQFANLTTAHGDLDISFHPAGTDGYGDLVRSAATRYVGDVQIQVASLEDIIRSKTAAARPKDERALPELEDLLRRSDTEHAPPAPPRADAGRRVQGLPGRSPGESGPRR</sequence>
<organism evidence="2 3">
    <name type="scientific">Branchiibius hedensis</name>
    <dbReference type="NCBI Taxonomy" id="672460"/>
    <lineage>
        <taxon>Bacteria</taxon>
        <taxon>Bacillati</taxon>
        <taxon>Actinomycetota</taxon>
        <taxon>Actinomycetes</taxon>
        <taxon>Micrococcales</taxon>
        <taxon>Dermacoccaceae</taxon>
        <taxon>Branchiibius</taxon>
    </lineage>
</organism>
<dbReference type="RefSeq" id="WP_109689356.1">
    <property type="nucleotide sequence ID" value="NZ_QGDN01000002.1"/>
</dbReference>